<evidence type="ECO:0000256" key="1">
    <source>
        <dbReference type="SAM" id="MobiDB-lite"/>
    </source>
</evidence>
<dbReference type="KEGG" id="mbe:MBM_00825"/>
<evidence type="ECO:0000313" key="3">
    <source>
        <dbReference type="Proteomes" id="UP000006753"/>
    </source>
</evidence>
<accession>K1X9P5</accession>
<evidence type="ECO:0000313" key="2">
    <source>
        <dbReference type="EMBL" id="EKD21712.1"/>
    </source>
</evidence>
<dbReference type="AlphaFoldDB" id="K1X9P5"/>
<dbReference type="InParanoid" id="K1X9P5"/>
<feature type="region of interest" description="Disordered" evidence="1">
    <location>
        <begin position="18"/>
        <end position="135"/>
    </location>
</feature>
<reference evidence="2 3" key="1">
    <citation type="journal article" date="2012" name="BMC Genomics">
        <title>Sequencing the genome of Marssonina brunnea reveals fungus-poplar co-evolution.</title>
        <authorList>
            <person name="Zhu S."/>
            <person name="Cao Y.-Z."/>
            <person name="Jiang C."/>
            <person name="Tan B.-Y."/>
            <person name="Wang Z."/>
            <person name="Feng S."/>
            <person name="Zhang L."/>
            <person name="Su X.-H."/>
            <person name="Brejova B."/>
            <person name="Vinar T."/>
            <person name="Xu M."/>
            <person name="Wang M.-X."/>
            <person name="Zhang S.-G."/>
            <person name="Huang M.-R."/>
            <person name="Wu R."/>
            <person name="Zhou Y."/>
        </authorList>
    </citation>
    <scope>NUCLEOTIDE SEQUENCE [LARGE SCALE GENOMIC DNA]</scope>
    <source>
        <strain evidence="2 3">MB_m1</strain>
    </source>
</reference>
<proteinExistence type="predicted"/>
<dbReference type="EMBL" id="JH921428">
    <property type="protein sequence ID" value="EKD21712.1"/>
    <property type="molecule type" value="Genomic_DNA"/>
</dbReference>
<dbReference type="Proteomes" id="UP000006753">
    <property type="component" value="Unassembled WGS sequence"/>
</dbReference>
<sequence length="135" mass="14623">MTGLSYSPRTMKSLAVHRSLSAEEGGMPISDLGGTASRSLVIPSKDSEGDVIHRTPPRSGETSRKSNNGKATGHEMEALDQKYTPAIYPNIIKQARSNTNRDAATKPQSSPDKSQQLLNSVSQSWKLSPEIQESK</sequence>
<organism evidence="2 3">
    <name type="scientific">Marssonina brunnea f. sp. multigermtubi (strain MB_m1)</name>
    <name type="common">Marssonina leaf spot fungus</name>
    <dbReference type="NCBI Taxonomy" id="1072389"/>
    <lineage>
        <taxon>Eukaryota</taxon>
        <taxon>Fungi</taxon>
        <taxon>Dikarya</taxon>
        <taxon>Ascomycota</taxon>
        <taxon>Pezizomycotina</taxon>
        <taxon>Leotiomycetes</taxon>
        <taxon>Helotiales</taxon>
        <taxon>Drepanopezizaceae</taxon>
        <taxon>Drepanopeziza</taxon>
    </lineage>
</organism>
<dbReference type="HOGENOM" id="CLU_1886196_0_0_1"/>
<feature type="compositionally biased region" description="Polar residues" evidence="1">
    <location>
        <begin position="95"/>
        <end position="126"/>
    </location>
</feature>
<gene>
    <name evidence="2" type="ORF">MBM_00825</name>
</gene>
<name>K1X9P5_MARBU</name>
<keyword evidence="3" id="KW-1185">Reference proteome</keyword>
<protein>
    <submittedName>
        <fullName evidence="2">Uncharacterized protein</fullName>
    </submittedName>
</protein>